<feature type="compositionally biased region" description="Basic and acidic residues" evidence="1">
    <location>
        <begin position="93"/>
        <end position="110"/>
    </location>
</feature>
<evidence type="ECO:0000313" key="2">
    <source>
        <dbReference type="EMBL" id="ABN68389.2"/>
    </source>
</evidence>
<accession>A3LZS4</accession>
<dbReference type="AlphaFoldDB" id="A3LZS4"/>
<dbReference type="HOGENOM" id="CLU_1907450_0_0_1"/>
<dbReference type="GeneID" id="4841043"/>
<evidence type="ECO:0000256" key="1">
    <source>
        <dbReference type="SAM" id="MobiDB-lite"/>
    </source>
</evidence>
<feature type="compositionally biased region" description="Basic residues" evidence="1">
    <location>
        <begin position="111"/>
        <end position="126"/>
    </location>
</feature>
<feature type="region of interest" description="Disordered" evidence="1">
    <location>
        <begin position="1"/>
        <end position="133"/>
    </location>
</feature>
<protein>
    <submittedName>
        <fullName evidence="2">Uncharacterized protein</fullName>
    </submittedName>
</protein>
<evidence type="ECO:0000313" key="3">
    <source>
        <dbReference type="Proteomes" id="UP000002258"/>
    </source>
</evidence>
<proteinExistence type="predicted"/>
<organism evidence="2 3">
    <name type="scientific">Scheffersomyces stipitis (strain ATCC 58785 / CBS 6054 / NBRC 10063 / NRRL Y-11545)</name>
    <name type="common">Yeast</name>
    <name type="synonym">Pichia stipitis</name>
    <dbReference type="NCBI Taxonomy" id="322104"/>
    <lineage>
        <taxon>Eukaryota</taxon>
        <taxon>Fungi</taxon>
        <taxon>Dikarya</taxon>
        <taxon>Ascomycota</taxon>
        <taxon>Saccharomycotina</taxon>
        <taxon>Pichiomycetes</taxon>
        <taxon>Debaryomycetaceae</taxon>
        <taxon>Scheffersomyces</taxon>
    </lineage>
</organism>
<gene>
    <name evidence="2" type="ORF">PICST_33652</name>
</gene>
<dbReference type="RefSeq" id="XP_001386418.2">
    <property type="nucleotide sequence ID" value="XM_001386381.1"/>
</dbReference>
<feature type="compositionally biased region" description="Basic and acidic residues" evidence="1">
    <location>
        <begin position="46"/>
        <end position="64"/>
    </location>
</feature>
<sequence>MAEAVLAIRPFSPENRVSSDAHKKRNSPQCGNGRAHTVLSTPGMSRRPENRETPTDRHKSKDAAFRQTPPADAHSNTSSSDNCRAGPQQRKHPAIDSDARTRDSVSDSRIRARSGRHSVGRQRVKQTHSAMCK</sequence>
<dbReference type="KEGG" id="pic:PICST_33652"/>
<name>A3LZS4_PICST</name>
<keyword evidence="3" id="KW-1185">Reference proteome</keyword>
<dbReference type="Proteomes" id="UP000002258">
    <property type="component" value="Chromosome 8"/>
</dbReference>
<dbReference type="InParanoid" id="A3LZS4"/>
<reference evidence="2 3" key="1">
    <citation type="journal article" date="2007" name="Nat. Biotechnol.">
        <title>Genome sequence of the lignocellulose-bioconverting and xylose-fermenting yeast Pichia stipitis.</title>
        <authorList>
            <person name="Jeffries T.W."/>
            <person name="Grigoriev I.V."/>
            <person name="Grimwood J."/>
            <person name="Laplaza J.M."/>
            <person name="Aerts A."/>
            <person name="Salamov A."/>
            <person name="Schmutz J."/>
            <person name="Lindquist E."/>
            <person name="Dehal P."/>
            <person name="Shapiro H."/>
            <person name="Jin Y.S."/>
            <person name="Passoth V."/>
            <person name="Richardson P.M."/>
        </authorList>
    </citation>
    <scope>NUCLEOTIDE SEQUENCE [LARGE SCALE GENOMIC DNA]</scope>
    <source>
        <strain evidence="3">ATCC 58785 / CBS 6054 / NBRC 10063 / NRRL Y-11545</strain>
    </source>
</reference>
<dbReference type="EMBL" id="CP000502">
    <property type="protein sequence ID" value="ABN68389.2"/>
    <property type="molecule type" value="Genomic_DNA"/>
</dbReference>